<dbReference type="InterPro" id="IPR035952">
    <property type="entry name" value="Rhomboid-like_sf"/>
</dbReference>
<dbReference type="PANTHER" id="PTHR43066:SF26">
    <property type="entry name" value="RHOMBOID PROTEASE GLPG"/>
    <property type="match status" value="1"/>
</dbReference>
<evidence type="ECO:0000256" key="3">
    <source>
        <dbReference type="ARBA" id="ARBA00022519"/>
    </source>
</evidence>
<evidence type="ECO:0000313" key="9">
    <source>
        <dbReference type="EMBL" id="MCA9383371.1"/>
    </source>
</evidence>
<evidence type="ECO:0000259" key="8">
    <source>
        <dbReference type="Pfam" id="PF01694"/>
    </source>
</evidence>
<dbReference type="EMBL" id="JAGQLK010000061">
    <property type="protein sequence ID" value="MCA9383371.1"/>
    <property type="molecule type" value="Genomic_DNA"/>
</dbReference>
<proteinExistence type="predicted"/>
<evidence type="ECO:0000256" key="7">
    <source>
        <dbReference type="SAM" id="Phobius"/>
    </source>
</evidence>
<feature type="transmembrane region" description="Helical" evidence="7">
    <location>
        <begin position="61"/>
        <end position="83"/>
    </location>
</feature>
<feature type="transmembrane region" description="Helical" evidence="7">
    <location>
        <begin position="190"/>
        <end position="210"/>
    </location>
</feature>
<reference evidence="9" key="2">
    <citation type="journal article" date="2021" name="Microbiome">
        <title>Successional dynamics and alternative stable states in a saline activated sludge microbial community over 9 years.</title>
        <authorList>
            <person name="Wang Y."/>
            <person name="Ye J."/>
            <person name="Ju F."/>
            <person name="Liu L."/>
            <person name="Boyd J.A."/>
            <person name="Deng Y."/>
            <person name="Parks D.H."/>
            <person name="Jiang X."/>
            <person name="Yin X."/>
            <person name="Woodcroft B.J."/>
            <person name="Tyson G.W."/>
            <person name="Hugenholtz P."/>
            <person name="Polz M.F."/>
            <person name="Zhang T."/>
        </authorList>
    </citation>
    <scope>NUCLEOTIDE SEQUENCE</scope>
    <source>
        <strain evidence="9">HKST-UBA14</strain>
    </source>
</reference>
<dbReference type="GO" id="GO:0006508">
    <property type="term" value="P:proteolysis"/>
    <property type="evidence" value="ECO:0007669"/>
    <property type="project" value="UniProtKB-KW"/>
</dbReference>
<evidence type="ECO:0000256" key="4">
    <source>
        <dbReference type="ARBA" id="ARBA00022692"/>
    </source>
</evidence>
<evidence type="ECO:0000256" key="2">
    <source>
        <dbReference type="ARBA" id="ARBA00022475"/>
    </source>
</evidence>
<protein>
    <submittedName>
        <fullName evidence="9">Rhomboid family intramembrane serine protease</fullName>
    </submittedName>
</protein>
<keyword evidence="6 7" id="KW-0472">Membrane</keyword>
<accession>A0A955L624</accession>
<comment type="subcellular location">
    <subcellularLocation>
        <location evidence="1">Membrane</location>
        <topology evidence="1">Multi-pass membrane protein</topology>
    </subcellularLocation>
</comment>
<feature type="domain" description="Peptidase S54 rhomboid" evidence="8">
    <location>
        <begin position="60"/>
        <end position="210"/>
    </location>
</feature>
<feature type="transmembrane region" description="Helical" evidence="7">
    <location>
        <begin position="166"/>
        <end position="184"/>
    </location>
</feature>
<name>A0A955L624_9BACT</name>
<evidence type="ECO:0000256" key="6">
    <source>
        <dbReference type="ARBA" id="ARBA00023136"/>
    </source>
</evidence>
<comment type="caution">
    <text evidence="9">The sequence shown here is derived from an EMBL/GenBank/DDBJ whole genome shotgun (WGS) entry which is preliminary data.</text>
</comment>
<gene>
    <name evidence="9" type="ORF">KC909_03330</name>
</gene>
<evidence type="ECO:0000313" key="10">
    <source>
        <dbReference type="Proteomes" id="UP000783287"/>
    </source>
</evidence>
<dbReference type="GO" id="GO:0016020">
    <property type="term" value="C:membrane"/>
    <property type="evidence" value="ECO:0007669"/>
    <property type="project" value="UniProtKB-SubCell"/>
</dbReference>
<dbReference type="PANTHER" id="PTHR43066">
    <property type="entry name" value="RHOMBOID-RELATED PROTEIN"/>
    <property type="match status" value="1"/>
</dbReference>
<dbReference type="GO" id="GO:0004252">
    <property type="term" value="F:serine-type endopeptidase activity"/>
    <property type="evidence" value="ECO:0007669"/>
    <property type="project" value="InterPro"/>
</dbReference>
<feature type="transmembrane region" description="Helical" evidence="7">
    <location>
        <begin position="120"/>
        <end position="140"/>
    </location>
</feature>
<organism evidence="9 10">
    <name type="scientific">Candidatus Dojkabacteria bacterium</name>
    <dbReference type="NCBI Taxonomy" id="2099670"/>
    <lineage>
        <taxon>Bacteria</taxon>
        <taxon>Candidatus Dojkabacteria</taxon>
    </lineage>
</organism>
<dbReference type="AlphaFoldDB" id="A0A955L624"/>
<dbReference type="SUPFAM" id="SSF144091">
    <property type="entry name" value="Rhomboid-like"/>
    <property type="match status" value="1"/>
</dbReference>
<dbReference type="Proteomes" id="UP000783287">
    <property type="component" value="Unassembled WGS sequence"/>
</dbReference>
<feature type="transmembrane region" description="Helical" evidence="7">
    <location>
        <begin position="95"/>
        <end position="114"/>
    </location>
</feature>
<sequence>MLPYKDENKLNSFPIVTILLIILNVVIFTYSLVIGFEDTVLNYGFIPRDFTLFDLASYKNIITSMFLHGSWLHLIGNMMFLYIFGDNVEDKLGKVFFIIVYLLGGIFAALAQYLTNTSSIIPMIGASGAISALLSSYIIFFPHVQIKMIYFSTNGQFGTSDMTSKYFLLYWFAFQIFSTIGSFSSDIQGGTAYMAHVGGFLFGLCTALLINKFELFGMHKNRLHEFDTK</sequence>
<feature type="transmembrane region" description="Helical" evidence="7">
    <location>
        <begin position="12"/>
        <end position="33"/>
    </location>
</feature>
<dbReference type="InterPro" id="IPR022764">
    <property type="entry name" value="Peptidase_S54_rhomboid_dom"/>
</dbReference>
<keyword evidence="9" id="KW-0378">Hydrolase</keyword>
<reference evidence="9" key="1">
    <citation type="submission" date="2020-04" db="EMBL/GenBank/DDBJ databases">
        <authorList>
            <person name="Zhang T."/>
        </authorList>
    </citation>
    <scope>NUCLEOTIDE SEQUENCE</scope>
    <source>
        <strain evidence="9">HKST-UBA14</strain>
    </source>
</reference>
<evidence type="ECO:0000256" key="5">
    <source>
        <dbReference type="ARBA" id="ARBA00022989"/>
    </source>
</evidence>
<keyword evidence="2" id="KW-1003">Cell membrane</keyword>
<keyword evidence="5 7" id="KW-1133">Transmembrane helix</keyword>
<dbReference type="Gene3D" id="1.20.1540.10">
    <property type="entry name" value="Rhomboid-like"/>
    <property type="match status" value="1"/>
</dbReference>
<dbReference type="Pfam" id="PF01694">
    <property type="entry name" value="Rhomboid"/>
    <property type="match status" value="1"/>
</dbReference>
<keyword evidence="3" id="KW-0997">Cell inner membrane</keyword>
<keyword evidence="4 7" id="KW-0812">Transmembrane</keyword>
<keyword evidence="9" id="KW-0645">Protease</keyword>
<evidence type="ECO:0000256" key="1">
    <source>
        <dbReference type="ARBA" id="ARBA00004141"/>
    </source>
</evidence>